<dbReference type="AlphaFoldDB" id="A0AAN8ZWF3"/>
<reference evidence="2 3" key="1">
    <citation type="submission" date="2023-11" db="EMBL/GenBank/DDBJ databases">
        <title>Halocaridina rubra genome assembly.</title>
        <authorList>
            <person name="Smith C."/>
        </authorList>
    </citation>
    <scope>NUCLEOTIDE SEQUENCE [LARGE SCALE GENOMIC DNA]</scope>
    <source>
        <strain evidence="2">EP-1</strain>
        <tissue evidence="2">Whole</tissue>
    </source>
</reference>
<sequence>SFGSGDGRSDISIADDDILSDMEEDDDLPLPPFEGSGFDRPDSILPPFIPPPPP</sequence>
<feature type="non-terminal residue" evidence="2">
    <location>
        <position position="1"/>
    </location>
</feature>
<gene>
    <name evidence="2" type="ORF">SK128_018358</name>
</gene>
<feature type="compositionally biased region" description="Acidic residues" evidence="1">
    <location>
        <begin position="13"/>
        <end position="28"/>
    </location>
</feature>
<dbReference type="Proteomes" id="UP001381693">
    <property type="component" value="Unassembled WGS sequence"/>
</dbReference>
<evidence type="ECO:0000313" key="2">
    <source>
        <dbReference type="EMBL" id="KAK7066338.1"/>
    </source>
</evidence>
<feature type="non-terminal residue" evidence="2">
    <location>
        <position position="54"/>
    </location>
</feature>
<dbReference type="EMBL" id="JAXCGZ010019252">
    <property type="protein sequence ID" value="KAK7066338.1"/>
    <property type="molecule type" value="Genomic_DNA"/>
</dbReference>
<proteinExistence type="predicted"/>
<comment type="caution">
    <text evidence="2">The sequence shown here is derived from an EMBL/GenBank/DDBJ whole genome shotgun (WGS) entry which is preliminary data.</text>
</comment>
<protein>
    <submittedName>
        <fullName evidence="2">Uncharacterized protein</fullName>
    </submittedName>
</protein>
<accession>A0AAN8ZWF3</accession>
<keyword evidence="3" id="KW-1185">Reference proteome</keyword>
<name>A0AAN8ZWF3_HALRR</name>
<feature type="region of interest" description="Disordered" evidence="1">
    <location>
        <begin position="1"/>
        <end position="54"/>
    </location>
</feature>
<organism evidence="2 3">
    <name type="scientific">Halocaridina rubra</name>
    <name type="common">Hawaiian red shrimp</name>
    <dbReference type="NCBI Taxonomy" id="373956"/>
    <lineage>
        <taxon>Eukaryota</taxon>
        <taxon>Metazoa</taxon>
        <taxon>Ecdysozoa</taxon>
        <taxon>Arthropoda</taxon>
        <taxon>Crustacea</taxon>
        <taxon>Multicrustacea</taxon>
        <taxon>Malacostraca</taxon>
        <taxon>Eumalacostraca</taxon>
        <taxon>Eucarida</taxon>
        <taxon>Decapoda</taxon>
        <taxon>Pleocyemata</taxon>
        <taxon>Caridea</taxon>
        <taxon>Atyoidea</taxon>
        <taxon>Atyidae</taxon>
        <taxon>Halocaridina</taxon>
    </lineage>
</organism>
<evidence type="ECO:0000256" key="1">
    <source>
        <dbReference type="SAM" id="MobiDB-lite"/>
    </source>
</evidence>
<evidence type="ECO:0000313" key="3">
    <source>
        <dbReference type="Proteomes" id="UP001381693"/>
    </source>
</evidence>